<dbReference type="InterPro" id="IPR036921">
    <property type="entry name" value="PurM-like_N_sf"/>
</dbReference>
<feature type="binding site" evidence="2">
    <location>
        <position position="129"/>
    </location>
    <ligand>
        <name>Mg(2+)</name>
        <dbReference type="ChEBI" id="CHEBI:18420"/>
        <label>1</label>
    </ligand>
</feature>
<dbReference type="Gene3D" id="3.30.1330.10">
    <property type="entry name" value="PurM-like, N-terminal domain"/>
    <property type="match status" value="1"/>
</dbReference>
<feature type="binding site" evidence="2">
    <location>
        <position position="51"/>
    </location>
    <ligand>
        <name>Mg(2+)</name>
        <dbReference type="ChEBI" id="CHEBI:18420"/>
        <label>2</label>
    </ligand>
</feature>
<feature type="binding site" evidence="2">
    <location>
        <position position="79"/>
    </location>
    <ligand>
        <name>Mg(2+)</name>
        <dbReference type="ChEBI" id="CHEBI:18420"/>
        <label>2</label>
    </ligand>
</feature>
<comment type="similarity">
    <text evidence="2">Belongs to the thiamine-monophosphate kinase family.</text>
</comment>
<dbReference type="Pfam" id="PF02769">
    <property type="entry name" value="AIRS_C"/>
    <property type="match status" value="1"/>
</dbReference>
<dbReference type="GO" id="GO:0009228">
    <property type="term" value="P:thiamine biosynthetic process"/>
    <property type="evidence" value="ECO:0007669"/>
    <property type="project" value="UniProtKB-KW"/>
</dbReference>
<dbReference type="SUPFAM" id="SSF55326">
    <property type="entry name" value="PurM N-terminal domain-like"/>
    <property type="match status" value="1"/>
</dbReference>
<reference evidence="5" key="2">
    <citation type="submission" date="2021-04" db="EMBL/GenBank/DDBJ databases">
        <authorList>
            <person name="Gilroy R."/>
        </authorList>
    </citation>
    <scope>NUCLEOTIDE SEQUENCE</scope>
    <source>
        <strain evidence="5">USASDec5-558</strain>
    </source>
</reference>
<sequence length="369" mass="41051">MVSDEFAFIHQYFAHLNPSFGKEARKMGLELGIGDDAALVRMDGTYAITTDTLIENVHFFSHFNPHLLGARSLDVNFSDLYAMGAEPQFVTLSLNIPVRYFDFDSFWSAYSDGFAECLERHHCALIGGNVTHTSNKAAPLAISVTAFGKSLVDGKSLRRDKAKVGDLVVVTGYVGTNGLYVKTTYNRSIRNLDSDLRQRFEQQAFAYDERMRDFVALLVQYCDCGIDVSDGLLGDLSHILVQSNCGAIIDYESLPLEPLSQSLLEDFRMSPKSLLKMALSGGGDYNLLFTLSPKKYRALTKAMKDIPELQGFKITQIGEITEWGDDGYADYDNDLATDGGRITIVNHQGEPVSLRLGTGSYNHFINRRQ</sequence>
<keyword evidence="2" id="KW-0460">Magnesium</keyword>
<dbReference type="GO" id="GO:0009030">
    <property type="term" value="F:thiamine-phosphate kinase activity"/>
    <property type="evidence" value="ECO:0007669"/>
    <property type="project" value="UniProtKB-UniRule"/>
</dbReference>
<reference evidence="5" key="1">
    <citation type="journal article" date="2021" name="PeerJ">
        <title>Extensive microbial diversity within the chicken gut microbiome revealed by metagenomics and culture.</title>
        <authorList>
            <person name="Gilroy R."/>
            <person name="Ravi A."/>
            <person name="Getino M."/>
            <person name="Pursley I."/>
            <person name="Horton D.L."/>
            <person name="Alikhan N.F."/>
            <person name="Baker D."/>
            <person name="Gharbi K."/>
            <person name="Hall N."/>
            <person name="Watson M."/>
            <person name="Adriaenssens E.M."/>
            <person name="Foster-Nyarko E."/>
            <person name="Jarju S."/>
            <person name="Secka A."/>
            <person name="Antonio M."/>
            <person name="Oren A."/>
            <person name="Chaudhuri R.R."/>
            <person name="La Ragione R."/>
            <person name="Hildebrand F."/>
            <person name="Pallen M.J."/>
        </authorList>
    </citation>
    <scope>NUCLEOTIDE SEQUENCE</scope>
    <source>
        <strain evidence="5">USASDec5-558</strain>
    </source>
</reference>
<dbReference type="NCBIfam" id="TIGR01379">
    <property type="entry name" value="thiL"/>
    <property type="match status" value="1"/>
</dbReference>
<keyword evidence="2" id="KW-0479">Metal-binding</keyword>
<feature type="binding site" evidence="2">
    <location>
        <position position="361"/>
    </location>
    <ligand>
        <name>substrate</name>
    </ligand>
</feature>
<dbReference type="InterPro" id="IPR036676">
    <property type="entry name" value="PurM-like_C_sf"/>
</dbReference>
<feature type="binding site" evidence="2">
    <location>
        <position position="36"/>
    </location>
    <ligand>
        <name>Mg(2+)</name>
        <dbReference type="ChEBI" id="CHEBI:18420"/>
        <label>4</label>
    </ligand>
</feature>
<dbReference type="SUPFAM" id="SSF56042">
    <property type="entry name" value="PurM C-terminal domain-like"/>
    <property type="match status" value="1"/>
</dbReference>
<feature type="binding site" evidence="2">
    <location>
        <position position="230"/>
    </location>
    <ligand>
        <name>Mg(2+)</name>
        <dbReference type="ChEBI" id="CHEBI:18420"/>
        <label>5</label>
    </ligand>
</feature>
<comment type="function">
    <text evidence="2">Catalyzes the ATP-dependent phosphorylation of thiamine-monophosphate (TMP) to form thiamine-pyrophosphate (TPP), the active form of vitamin B1.</text>
</comment>
<dbReference type="InterPro" id="IPR010918">
    <property type="entry name" value="PurM-like_C_dom"/>
</dbReference>
<comment type="catalytic activity">
    <reaction evidence="2">
        <text>thiamine phosphate + ATP = thiamine diphosphate + ADP</text>
        <dbReference type="Rhea" id="RHEA:15913"/>
        <dbReference type="ChEBI" id="CHEBI:30616"/>
        <dbReference type="ChEBI" id="CHEBI:37575"/>
        <dbReference type="ChEBI" id="CHEBI:58937"/>
        <dbReference type="ChEBI" id="CHEBI:456216"/>
        <dbReference type="EC" id="2.7.4.16"/>
    </reaction>
</comment>
<keyword evidence="2" id="KW-0067">ATP-binding</keyword>
<comment type="pathway">
    <text evidence="2">Cofactor biosynthesis; thiamine diphosphate biosynthesis; thiamine diphosphate from thiamine phosphate: step 1/1.</text>
</comment>
<dbReference type="CDD" id="cd02194">
    <property type="entry name" value="ThiL"/>
    <property type="match status" value="1"/>
</dbReference>
<evidence type="ECO:0000313" key="5">
    <source>
        <dbReference type="EMBL" id="HIX56656.1"/>
    </source>
</evidence>
<feature type="binding site" evidence="2">
    <location>
        <position position="227"/>
    </location>
    <ligand>
        <name>Mg(2+)</name>
        <dbReference type="ChEBI" id="CHEBI:18420"/>
        <label>3</label>
    </ligand>
</feature>
<keyword evidence="1 2" id="KW-0784">Thiamine biosynthesis</keyword>
<dbReference type="AlphaFoldDB" id="A0A9D1WCH9"/>
<evidence type="ECO:0000313" key="6">
    <source>
        <dbReference type="Proteomes" id="UP000886829"/>
    </source>
</evidence>
<dbReference type="HAMAP" id="MF_02128">
    <property type="entry name" value="TMP_kinase"/>
    <property type="match status" value="1"/>
</dbReference>
<feature type="binding site" evidence="2">
    <location>
        <position position="159"/>
    </location>
    <ligand>
        <name>ATP</name>
        <dbReference type="ChEBI" id="CHEBI:30616"/>
    </ligand>
</feature>
<protein>
    <recommendedName>
        <fullName evidence="2">Thiamine-monophosphate kinase</fullName>
        <shortName evidence="2">TMP kinase</shortName>
        <shortName evidence="2">Thiamine-phosphate kinase</shortName>
        <ecNumber evidence="2">2.7.4.16</ecNumber>
    </recommendedName>
</protein>
<feature type="binding site" evidence="2">
    <location>
        <position position="58"/>
    </location>
    <ligand>
        <name>substrate</name>
    </ligand>
</feature>
<evidence type="ECO:0000259" key="3">
    <source>
        <dbReference type="Pfam" id="PF00586"/>
    </source>
</evidence>
<comment type="caution">
    <text evidence="2">Lacks conserved residue(s) required for the propagation of feature annotation.</text>
</comment>
<dbReference type="InterPro" id="IPR016188">
    <property type="entry name" value="PurM-like_N"/>
</dbReference>
<comment type="caution">
    <text evidence="5">The sequence shown here is derived from an EMBL/GenBank/DDBJ whole genome shotgun (WGS) entry which is preliminary data.</text>
</comment>
<dbReference type="InterPro" id="IPR006283">
    <property type="entry name" value="ThiL-like"/>
</dbReference>
<dbReference type="Pfam" id="PF00586">
    <property type="entry name" value="AIRS"/>
    <property type="match status" value="1"/>
</dbReference>
<dbReference type="EC" id="2.7.4.16" evidence="2"/>
<dbReference type="EMBL" id="DXEV01000084">
    <property type="protein sequence ID" value="HIX56656.1"/>
    <property type="molecule type" value="Genomic_DNA"/>
</dbReference>
<dbReference type="GO" id="GO:0005524">
    <property type="term" value="F:ATP binding"/>
    <property type="evidence" value="ECO:0007669"/>
    <property type="project" value="UniProtKB-UniRule"/>
</dbReference>
<feature type="binding site" evidence="2">
    <location>
        <position position="51"/>
    </location>
    <ligand>
        <name>Mg(2+)</name>
        <dbReference type="ChEBI" id="CHEBI:18420"/>
        <label>1</label>
    </ligand>
</feature>
<keyword evidence="2 5" id="KW-0808">Transferase</keyword>
<feature type="binding site" evidence="2">
    <location>
        <position position="229"/>
    </location>
    <ligand>
        <name>ATP</name>
        <dbReference type="ChEBI" id="CHEBI:30616"/>
    </ligand>
</feature>
<feature type="domain" description="PurM-like N-terminal" evidence="3">
    <location>
        <begin position="34"/>
        <end position="149"/>
    </location>
</feature>
<evidence type="ECO:0000256" key="2">
    <source>
        <dbReference type="HAMAP-Rule" id="MF_02128"/>
    </source>
</evidence>
<feature type="binding site" evidence="2">
    <location>
        <position position="36"/>
    </location>
    <ligand>
        <name>Mg(2+)</name>
        <dbReference type="ChEBI" id="CHEBI:18420"/>
        <label>3</label>
    </ligand>
</feature>
<dbReference type="PIRSF" id="PIRSF005303">
    <property type="entry name" value="Thiam_monoph_kin"/>
    <property type="match status" value="1"/>
</dbReference>
<feature type="domain" description="PurM-like C-terminal" evidence="4">
    <location>
        <begin position="163"/>
        <end position="322"/>
    </location>
</feature>
<keyword evidence="2 5" id="KW-0418">Kinase</keyword>
<proteinExistence type="inferred from homology"/>
<feature type="binding site" evidence="2">
    <location>
        <position position="49"/>
    </location>
    <ligand>
        <name>Mg(2+)</name>
        <dbReference type="ChEBI" id="CHEBI:18420"/>
        <label>4</label>
    </ligand>
</feature>
<dbReference type="PANTHER" id="PTHR30270:SF0">
    <property type="entry name" value="THIAMINE-MONOPHOSPHATE KINASE"/>
    <property type="match status" value="1"/>
</dbReference>
<dbReference type="Gene3D" id="3.90.650.10">
    <property type="entry name" value="PurM-like C-terminal domain"/>
    <property type="match status" value="1"/>
</dbReference>
<dbReference type="GO" id="GO:0000287">
    <property type="term" value="F:magnesium ion binding"/>
    <property type="evidence" value="ECO:0007669"/>
    <property type="project" value="UniProtKB-UniRule"/>
</dbReference>
<name>A0A9D1WCH9_9GAMM</name>
<accession>A0A9D1WCH9</accession>
<dbReference type="PANTHER" id="PTHR30270">
    <property type="entry name" value="THIAMINE-MONOPHOSPHATE KINASE"/>
    <property type="match status" value="1"/>
</dbReference>
<feature type="binding site" evidence="2">
    <location>
        <position position="79"/>
    </location>
    <ligand>
        <name>Mg(2+)</name>
        <dbReference type="ChEBI" id="CHEBI:18420"/>
        <label>4</label>
    </ligand>
</feature>
<feature type="binding site" evidence="2">
    <location>
        <position position="50"/>
    </location>
    <ligand>
        <name>Mg(2+)</name>
        <dbReference type="ChEBI" id="CHEBI:18420"/>
        <label>1</label>
    </ligand>
</feature>
<feature type="binding site" evidence="2">
    <location>
        <position position="79"/>
    </location>
    <ligand>
        <name>Mg(2+)</name>
        <dbReference type="ChEBI" id="CHEBI:18420"/>
        <label>3</label>
    </ligand>
</feature>
<dbReference type="GO" id="GO:0009229">
    <property type="term" value="P:thiamine diphosphate biosynthetic process"/>
    <property type="evidence" value="ECO:0007669"/>
    <property type="project" value="UniProtKB-UniRule"/>
</dbReference>
<evidence type="ECO:0000256" key="1">
    <source>
        <dbReference type="ARBA" id="ARBA00022977"/>
    </source>
</evidence>
<gene>
    <name evidence="2 5" type="primary">thiL</name>
    <name evidence="5" type="ORF">H9850_04195</name>
</gene>
<feature type="binding site" evidence="2">
    <location>
        <begin position="128"/>
        <end position="129"/>
    </location>
    <ligand>
        <name>ATP</name>
        <dbReference type="ChEBI" id="CHEBI:30616"/>
    </ligand>
</feature>
<evidence type="ECO:0000259" key="4">
    <source>
        <dbReference type="Pfam" id="PF02769"/>
    </source>
</evidence>
<keyword evidence="2" id="KW-0547">Nucleotide-binding</keyword>
<comment type="miscellaneous">
    <text evidence="2">Reaction mechanism of ThiL seems to utilize a direct, inline transfer of the gamma-phosphate of ATP to TMP rather than a phosphorylated enzyme intermediate.</text>
</comment>
<organism evidence="5 6">
    <name type="scientific">Candidatus Anaerobiospirillum pullistercoris</name>
    <dbReference type="NCBI Taxonomy" id="2838452"/>
    <lineage>
        <taxon>Bacteria</taxon>
        <taxon>Pseudomonadati</taxon>
        <taxon>Pseudomonadota</taxon>
        <taxon>Gammaproteobacteria</taxon>
        <taxon>Aeromonadales</taxon>
        <taxon>Succinivibrionaceae</taxon>
        <taxon>Anaerobiospirillum</taxon>
    </lineage>
</organism>
<dbReference type="Proteomes" id="UP000886829">
    <property type="component" value="Unassembled WGS sequence"/>
</dbReference>